<dbReference type="HOGENOM" id="CLU_135570_0_0_3"/>
<accession>K9XPP1</accession>
<gene>
    <name evidence="1" type="ordered locus">Sta7437_0990</name>
</gene>
<organism evidence="1 2">
    <name type="scientific">Stanieria cyanosphaera (strain ATCC 29371 / PCC 7437)</name>
    <dbReference type="NCBI Taxonomy" id="111780"/>
    <lineage>
        <taxon>Bacteria</taxon>
        <taxon>Bacillati</taxon>
        <taxon>Cyanobacteriota</taxon>
        <taxon>Cyanophyceae</taxon>
        <taxon>Pleurocapsales</taxon>
        <taxon>Dermocarpellaceae</taxon>
        <taxon>Stanieria</taxon>
    </lineage>
</organism>
<dbReference type="OrthoDB" id="582105at2"/>
<name>K9XPP1_STAC7</name>
<evidence type="ECO:0000313" key="1">
    <source>
        <dbReference type="EMBL" id="AFZ34570.1"/>
    </source>
</evidence>
<proteinExistence type="predicted"/>
<reference evidence="2" key="1">
    <citation type="journal article" date="2013" name="Proc. Natl. Acad. Sci. U.S.A.">
        <title>Improving the coverage of the cyanobacterial phylum using diversity-driven genome sequencing.</title>
        <authorList>
            <person name="Shih P.M."/>
            <person name="Wu D."/>
            <person name="Latifi A."/>
            <person name="Axen S.D."/>
            <person name="Fewer D.P."/>
            <person name="Talla E."/>
            <person name="Calteau A."/>
            <person name="Cai F."/>
            <person name="Tandeau de Marsac N."/>
            <person name="Rippka R."/>
            <person name="Herdman M."/>
            <person name="Sivonen K."/>
            <person name="Coursin T."/>
            <person name="Laurent T."/>
            <person name="Goodwin L."/>
            <person name="Nolan M."/>
            <person name="Davenport K.W."/>
            <person name="Han C.S."/>
            <person name="Rubin E.M."/>
            <person name="Eisen J.A."/>
            <person name="Woyke T."/>
            <person name="Gugger M."/>
            <person name="Kerfeld C.A."/>
        </authorList>
    </citation>
    <scope>NUCLEOTIDE SEQUENCE [LARGE SCALE GENOMIC DNA]</scope>
    <source>
        <strain evidence="2">ATCC 29371 / PCC 7437</strain>
    </source>
</reference>
<sequence>MLKKSLSFFFLNLFCLGFQVDSVYSQPDQKCNWALNSVAEQIYQSGASVSIIQAHDANNDHVGNPSHRQTRVMIILGKLIYPMEDVVISKEYDSSSNEVVESILNSVQLQQEWANYLVKNCRDLAVVAFGQAYTDWINEYAINTNGLAKARECIDSNSEFNNSLPWGYQFCL</sequence>
<evidence type="ECO:0000313" key="2">
    <source>
        <dbReference type="Proteomes" id="UP000010473"/>
    </source>
</evidence>
<dbReference type="Proteomes" id="UP000010473">
    <property type="component" value="Chromosome"/>
</dbReference>
<keyword evidence="2" id="KW-1185">Reference proteome</keyword>
<dbReference type="RefSeq" id="WP_015192243.1">
    <property type="nucleotide sequence ID" value="NC_019748.1"/>
</dbReference>
<protein>
    <submittedName>
        <fullName evidence="1">Uncharacterized protein</fullName>
    </submittedName>
</protein>
<dbReference type="AlphaFoldDB" id="K9XPP1"/>
<dbReference type="KEGG" id="scs:Sta7437_0990"/>
<dbReference type="EMBL" id="CP003653">
    <property type="protein sequence ID" value="AFZ34570.1"/>
    <property type="molecule type" value="Genomic_DNA"/>
</dbReference>